<dbReference type="AlphaFoldDB" id="A0A1X9LIE3"/>
<name>A0A1X9LIE3_9MICO</name>
<evidence type="ECO:0000313" key="3">
    <source>
        <dbReference type="Proteomes" id="UP000192775"/>
    </source>
</evidence>
<gene>
    <name evidence="2" type="ORF">B5808_01480</name>
</gene>
<evidence type="ECO:0000256" key="1">
    <source>
        <dbReference type="SAM" id="Phobius"/>
    </source>
</evidence>
<feature type="transmembrane region" description="Helical" evidence="1">
    <location>
        <begin position="74"/>
        <end position="96"/>
    </location>
</feature>
<keyword evidence="1" id="KW-0812">Transmembrane</keyword>
<protein>
    <recommendedName>
        <fullName evidence="4">DUF4190 domain-containing protein</fullName>
    </recommendedName>
</protein>
<evidence type="ECO:0000313" key="2">
    <source>
        <dbReference type="EMBL" id="ARJ04048.1"/>
    </source>
</evidence>
<keyword evidence="1" id="KW-0472">Membrane</keyword>
<dbReference type="KEGG" id="cphy:B5808_01480"/>
<proteinExistence type="predicted"/>
<accession>A0A1X9LIE3</accession>
<keyword evidence="1" id="KW-1133">Transmembrane helix</keyword>
<evidence type="ECO:0008006" key="4">
    <source>
        <dbReference type="Google" id="ProtNLM"/>
    </source>
</evidence>
<feature type="transmembrane region" description="Helical" evidence="1">
    <location>
        <begin position="36"/>
        <end position="54"/>
    </location>
</feature>
<reference evidence="2 3" key="1">
    <citation type="submission" date="2017-04" db="EMBL/GenBank/DDBJ databases">
        <authorList>
            <person name="Afonso C.L."/>
            <person name="Miller P.J."/>
            <person name="Scott M.A."/>
            <person name="Spackman E."/>
            <person name="Goraichik I."/>
            <person name="Dimitrov K.M."/>
            <person name="Suarez D.L."/>
            <person name="Swayne D.E."/>
        </authorList>
    </citation>
    <scope>NUCLEOTIDE SEQUENCE [LARGE SCALE GENOMIC DNA]</scope>
    <source>
        <strain evidence="3">XA(T)</strain>
    </source>
</reference>
<dbReference type="Proteomes" id="UP000192775">
    <property type="component" value="Chromosome"/>
</dbReference>
<organism evidence="2 3">
    <name type="scientific">Cnuibacter physcomitrellae</name>
    <dbReference type="NCBI Taxonomy" id="1619308"/>
    <lineage>
        <taxon>Bacteria</taxon>
        <taxon>Bacillati</taxon>
        <taxon>Actinomycetota</taxon>
        <taxon>Actinomycetes</taxon>
        <taxon>Micrococcales</taxon>
        <taxon>Microbacteriaceae</taxon>
        <taxon>Cnuibacter</taxon>
    </lineage>
</organism>
<keyword evidence="3" id="KW-1185">Reference proteome</keyword>
<feature type="transmembrane region" description="Helical" evidence="1">
    <location>
        <begin position="12"/>
        <end position="30"/>
    </location>
</feature>
<dbReference type="STRING" id="1619308.B5808_01480"/>
<sequence>MVQRPPGNGVAVAALVLGIISVAFGVWMVIPIVGFFVAFTAGPCAIVAVVLGHVGMNRSRVVGLGRNQALTGLILGYSTLAIAVGAAIFWTIAVIVSGATA</sequence>
<dbReference type="EMBL" id="CP020715">
    <property type="protein sequence ID" value="ARJ04048.1"/>
    <property type="molecule type" value="Genomic_DNA"/>
</dbReference>